<keyword evidence="2" id="KW-1185">Reference proteome</keyword>
<accession>A0A176ZBR1</accession>
<proteinExistence type="predicted"/>
<sequence>MDRRTACLKQADAFREKAIADPAHHDQWIDEAIKWLELAMEASRRVAVTIEATEDWLLQDAAADALLSQRPEPNA</sequence>
<dbReference type="EMBL" id="LSEF01000040">
    <property type="protein sequence ID" value="OAF17827.1"/>
    <property type="molecule type" value="Genomic_DNA"/>
</dbReference>
<dbReference type="Proteomes" id="UP000077173">
    <property type="component" value="Unassembled WGS sequence"/>
</dbReference>
<protein>
    <submittedName>
        <fullName evidence="1">Uncharacterized protein</fullName>
    </submittedName>
</protein>
<comment type="caution">
    <text evidence="1">The sequence shown here is derived from an EMBL/GenBank/DDBJ whole genome shotgun (WGS) entry which is preliminary data.</text>
</comment>
<organism evidence="1 2">
    <name type="scientific">Bradyrhizobium neotropicale</name>
    <dbReference type="NCBI Taxonomy" id="1497615"/>
    <lineage>
        <taxon>Bacteria</taxon>
        <taxon>Pseudomonadati</taxon>
        <taxon>Pseudomonadota</taxon>
        <taxon>Alphaproteobacteria</taxon>
        <taxon>Hyphomicrobiales</taxon>
        <taxon>Nitrobacteraceae</taxon>
        <taxon>Bradyrhizobium</taxon>
    </lineage>
</organism>
<reference evidence="1 2" key="1">
    <citation type="submission" date="2016-02" db="EMBL/GenBank/DDBJ databases">
        <title>Draft genome sequence of the strain BR 10247T Bradyrhizobium neotropicale isolated from nodules of Centrolobium paraense.</title>
        <authorList>
            <person name="Simoes-Araujo J.L."/>
            <person name="Barauna A.C."/>
            <person name="Silva K."/>
            <person name="Zilli J.E."/>
        </authorList>
    </citation>
    <scope>NUCLEOTIDE SEQUENCE [LARGE SCALE GENOMIC DNA]</scope>
    <source>
        <strain evidence="1 2">BR 10247</strain>
    </source>
</reference>
<evidence type="ECO:0000313" key="1">
    <source>
        <dbReference type="EMBL" id="OAF17827.1"/>
    </source>
</evidence>
<gene>
    <name evidence="1" type="ORF">AXW67_06825</name>
</gene>
<evidence type="ECO:0000313" key="2">
    <source>
        <dbReference type="Proteomes" id="UP000077173"/>
    </source>
</evidence>
<name>A0A176ZBR1_9BRAD</name>
<dbReference type="GeneID" id="32587213"/>
<dbReference type="RefSeq" id="WP_063678074.1">
    <property type="nucleotide sequence ID" value="NZ_LSEF01000040.1"/>
</dbReference>
<dbReference type="AlphaFoldDB" id="A0A176ZBR1"/>